<dbReference type="InterPro" id="IPR043360">
    <property type="entry name" value="PP2B"/>
</dbReference>
<dbReference type="GO" id="GO:0097720">
    <property type="term" value="P:calcineurin-mediated signaling"/>
    <property type="evidence" value="ECO:0007669"/>
    <property type="project" value="InterPro"/>
</dbReference>
<dbReference type="OrthoDB" id="5593063at2759"/>
<proteinExistence type="inferred from homology"/>
<feature type="region of interest" description="Disordered" evidence="2">
    <location>
        <begin position="520"/>
        <end position="542"/>
    </location>
</feature>
<dbReference type="AlphaFoldDB" id="A0A8J8TA48"/>
<dbReference type="PRINTS" id="PR00114">
    <property type="entry name" value="STPHPHTASE"/>
</dbReference>
<dbReference type="PROSITE" id="PS00125">
    <property type="entry name" value="SER_THR_PHOSPHATASE"/>
    <property type="match status" value="1"/>
</dbReference>
<feature type="compositionally biased region" description="Low complexity" evidence="2">
    <location>
        <begin position="525"/>
        <end position="538"/>
    </location>
</feature>
<evidence type="ECO:0000256" key="1">
    <source>
        <dbReference type="RuleBase" id="RU004273"/>
    </source>
</evidence>
<dbReference type="InterPro" id="IPR006186">
    <property type="entry name" value="Ser/Thr-sp_prot-phosphatase"/>
</dbReference>
<name>A0A8J8TA48_HALGN</name>
<dbReference type="InterPro" id="IPR004843">
    <property type="entry name" value="Calcineurin-like_PHP"/>
</dbReference>
<comment type="catalytic activity">
    <reaction evidence="1">
        <text>O-phospho-L-threonyl-[protein] + H2O = L-threonyl-[protein] + phosphate</text>
        <dbReference type="Rhea" id="RHEA:47004"/>
        <dbReference type="Rhea" id="RHEA-COMP:11060"/>
        <dbReference type="Rhea" id="RHEA-COMP:11605"/>
        <dbReference type="ChEBI" id="CHEBI:15377"/>
        <dbReference type="ChEBI" id="CHEBI:30013"/>
        <dbReference type="ChEBI" id="CHEBI:43474"/>
        <dbReference type="ChEBI" id="CHEBI:61977"/>
        <dbReference type="EC" id="3.1.3.16"/>
    </reaction>
</comment>
<dbReference type="EC" id="3.1.3.16" evidence="1"/>
<evidence type="ECO:0000256" key="2">
    <source>
        <dbReference type="SAM" id="MobiDB-lite"/>
    </source>
</evidence>
<feature type="domain" description="Serine/threonine specific protein phosphatases" evidence="3">
    <location>
        <begin position="158"/>
        <end position="163"/>
    </location>
</feature>
<dbReference type="SUPFAM" id="SSF56300">
    <property type="entry name" value="Metallo-dependent phosphatases"/>
    <property type="match status" value="1"/>
</dbReference>
<dbReference type="SMART" id="SM00156">
    <property type="entry name" value="PP2Ac"/>
    <property type="match status" value="1"/>
</dbReference>
<gene>
    <name evidence="4" type="ORF">FGO68_gene2370</name>
</gene>
<protein>
    <recommendedName>
        <fullName evidence="1">Serine/threonine-protein phosphatase</fullName>
        <ecNumber evidence="1">3.1.3.16</ecNumber>
    </recommendedName>
</protein>
<keyword evidence="1" id="KW-0378">Hydrolase</keyword>
<evidence type="ECO:0000313" key="4">
    <source>
        <dbReference type="EMBL" id="TNV87051.1"/>
    </source>
</evidence>
<reference evidence="4" key="1">
    <citation type="submission" date="2019-06" db="EMBL/GenBank/DDBJ databases">
        <authorList>
            <person name="Zheng W."/>
        </authorList>
    </citation>
    <scope>NUCLEOTIDE SEQUENCE</scope>
    <source>
        <strain evidence="4">QDHG01</strain>
    </source>
</reference>
<dbReference type="PANTHER" id="PTHR45673">
    <property type="entry name" value="SERINE/THREONINE-PROTEIN PHOSPHATASE 2B CATALYTIC SUBUNIT 1-RELATED"/>
    <property type="match status" value="1"/>
</dbReference>
<sequence>MEFLKDPLEDRFVPEVPTPVHQSKPLPDAILFPGKGQQQGIPDWKVVREYLAREGTFSKQHVMKILKESIAHMSKEPNLVRVPEPVVVVGDIHGQYYDLLTLLGMNAPPTNDSVGRTSNQNFLFLGDYVDRGVNGIEVVLLLLSIKVSLCHSSRIFLLRGNHETRTMTESFTFRKEVLAKYDEETYEAFMEVFDSMPIAALVGQRYLAVHGGLSPALTKLEDIDKPLRMKEPPFEGLLCDLMWADPCPDDEAHLMGEFTHNTERDCSVFFGKQAANKFLEANGLISVLRGHQVQQEGYKMHRFGDRRLSTASKGGNQTSSALDFPSVVTIFSAPNYCGSYDNRGAFFLLDHGVVQMNQFNEVEGPYKLPQGLNVFSWSAPFLADRVVNMFYNIISQAASVSTKSRTTRDKEREYPDDISIEGKNQITNILNEVARVKALAEEKKKAKEVKGELMRRKVQAMGRLGRMYTTLREEAEFVLKIKNMAPDGKIPRGLLLEGKPAIRHAAKSFQLAKKLDRDNERVPKAAAAMPQQPPSGAGQRKGVNILLAGAKKGLV</sequence>
<dbReference type="InterPro" id="IPR029052">
    <property type="entry name" value="Metallo-depent_PP-like"/>
</dbReference>
<dbReference type="Pfam" id="PF00149">
    <property type="entry name" value="Metallophos"/>
    <property type="match status" value="1"/>
</dbReference>
<comment type="caution">
    <text evidence="4">The sequence shown here is derived from an EMBL/GenBank/DDBJ whole genome shotgun (WGS) entry which is preliminary data.</text>
</comment>
<accession>A0A8J8TA48</accession>
<comment type="similarity">
    <text evidence="1">Belongs to the PPP phosphatase family.</text>
</comment>
<organism evidence="4 5">
    <name type="scientific">Halteria grandinella</name>
    <dbReference type="NCBI Taxonomy" id="5974"/>
    <lineage>
        <taxon>Eukaryota</taxon>
        <taxon>Sar</taxon>
        <taxon>Alveolata</taxon>
        <taxon>Ciliophora</taxon>
        <taxon>Intramacronucleata</taxon>
        <taxon>Spirotrichea</taxon>
        <taxon>Stichotrichia</taxon>
        <taxon>Sporadotrichida</taxon>
        <taxon>Halteriidae</taxon>
        <taxon>Halteria</taxon>
    </lineage>
</organism>
<evidence type="ECO:0000259" key="3">
    <source>
        <dbReference type="PROSITE" id="PS00125"/>
    </source>
</evidence>
<dbReference type="GO" id="GO:0033192">
    <property type="term" value="F:calmodulin-dependent protein phosphatase activity"/>
    <property type="evidence" value="ECO:0007669"/>
    <property type="project" value="InterPro"/>
</dbReference>
<dbReference type="Proteomes" id="UP000785679">
    <property type="component" value="Unassembled WGS sequence"/>
</dbReference>
<evidence type="ECO:0000313" key="5">
    <source>
        <dbReference type="Proteomes" id="UP000785679"/>
    </source>
</evidence>
<dbReference type="EMBL" id="RRYP01000654">
    <property type="protein sequence ID" value="TNV87051.1"/>
    <property type="molecule type" value="Genomic_DNA"/>
</dbReference>
<keyword evidence="5" id="KW-1185">Reference proteome</keyword>
<dbReference type="Gene3D" id="3.60.21.10">
    <property type="match status" value="1"/>
</dbReference>